<reference evidence="14 15" key="1">
    <citation type="submission" date="2024-09" db="EMBL/GenBank/DDBJ databases">
        <title>A chromosome-level genome assembly of Gray's grenadier anchovy, Coilia grayii.</title>
        <authorList>
            <person name="Fu Z."/>
        </authorList>
    </citation>
    <scope>NUCLEOTIDE SEQUENCE [LARGE SCALE GENOMIC DNA]</scope>
    <source>
        <strain evidence="14">G4</strain>
        <tissue evidence="14">Muscle</tissue>
    </source>
</reference>
<dbReference type="Proteomes" id="UP001591681">
    <property type="component" value="Unassembled WGS sequence"/>
</dbReference>
<dbReference type="InterPro" id="IPR036438">
    <property type="entry name" value="Insulin-like_sf"/>
</dbReference>
<evidence type="ECO:0000256" key="7">
    <source>
        <dbReference type="ARBA" id="ARBA00022702"/>
    </source>
</evidence>
<evidence type="ECO:0000256" key="4">
    <source>
        <dbReference type="ARBA" id="ARBA00011207"/>
    </source>
</evidence>
<feature type="domain" description="Insulin-like" evidence="13">
    <location>
        <begin position="32"/>
        <end position="89"/>
    </location>
</feature>
<keyword evidence="5 11" id="KW-0964">Secreted</keyword>
<dbReference type="AlphaFoldDB" id="A0ABD1KPP6"/>
<dbReference type="Pfam" id="PF00049">
    <property type="entry name" value="Insulin"/>
    <property type="match status" value="1"/>
</dbReference>
<comment type="subunit">
    <text evidence="4">Heterodimer of a B chain and an A chain linked by two disulfide bonds.</text>
</comment>
<evidence type="ECO:0000256" key="12">
    <source>
        <dbReference type="SAM" id="SignalP"/>
    </source>
</evidence>
<keyword evidence="7" id="KW-0372">Hormone</keyword>
<dbReference type="PANTHER" id="PTHR46886:SF1">
    <property type="entry name" value="INSULIN-LIKE GROWTH FACTOR II"/>
    <property type="match status" value="1"/>
</dbReference>
<evidence type="ECO:0000256" key="2">
    <source>
        <dbReference type="ARBA" id="ARBA00004613"/>
    </source>
</evidence>
<dbReference type="InterPro" id="IPR022352">
    <property type="entry name" value="Ins/IGF/rlx"/>
</dbReference>
<keyword evidence="15" id="KW-1185">Reference proteome</keyword>
<dbReference type="GO" id="GO:0006006">
    <property type="term" value="P:glucose metabolic process"/>
    <property type="evidence" value="ECO:0007669"/>
    <property type="project" value="UniProtKB-KW"/>
</dbReference>
<gene>
    <name evidence="14" type="ORF">ACEWY4_002902</name>
</gene>
<dbReference type="GO" id="GO:0005179">
    <property type="term" value="F:hormone activity"/>
    <property type="evidence" value="ECO:0007669"/>
    <property type="project" value="UniProtKB-KW"/>
</dbReference>
<evidence type="ECO:0000256" key="3">
    <source>
        <dbReference type="ARBA" id="ARBA00009034"/>
    </source>
</evidence>
<dbReference type="GO" id="GO:0005576">
    <property type="term" value="C:extracellular region"/>
    <property type="evidence" value="ECO:0007669"/>
    <property type="project" value="UniProtKB-SubCell"/>
</dbReference>
<dbReference type="SMART" id="SM00078">
    <property type="entry name" value="IlGF"/>
    <property type="match status" value="1"/>
</dbReference>
<evidence type="ECO:0000256" key="8">
    <source>
        <dbReference type="ARBA" id="ARBA00022729"/>
    </source>
</evidence>
<dbReference type="InterPro" id="IPR022353">
    <property type="entry name" value="Insulin_CS"/>
</dbReference>
<sequence>MSGVKVLLLLLCCVALLPNSPPVLAATVMPAQKLCGGELVDALHLVCGESGFLFTERRESKDRRSYKQRSVVERCCFNPCTVFDLARYCVEIQQ</sequence>
<evidence type="ECO:0000256" key="6">
    <source>
        <dbReference type="ARBA" id="ARBA00022526"/>
    </source>
</evidence>
<evidence type="ECO:0000256" key="1">
    <source>
        <dbReference type="ARBA" id="ARBA00002985"/>
    </source>
</evidence>
<dbReference type="SUPFAM" id="SSF56994">
    <property type="entry name" value="Insulin-like"/>
    <property type="match status" value="1"/>
</dbReference>
<dbReference type="PROSITE" id="PS00262">
    <property type="entry name" value="INSULIN"/>
    <property type="match status" value="1"/>
</dbReference>
<evidence type="ECO:0000259" key="13">
    <source>
        <dbReference type="SMART" id="SM00078"/>
    </source>
</evidence>
<dbReference type="Gene3D" id="1.10.100.10">
    <property type="entry name" value="Insulin-like"/>
    <property type="match status" value="1"/>
</dbReference>
<protein>
    <recommendedName>
        <fullName evidence="13">Insulin-like domain-containing protein</fullName>
    </recommendedName>
</protein>
<dbReference type="InterPro" id="IPR016179">
    <property type="entry name" value="Insulin-like"/>
</dbReference>
<evidence type="ECO:0000256" key="10">
    <source>
        <dbReference type="ARBA" id="ARBA00023277"/>
    </source>
</evidence>
<dbReference type="InterPro" id="IPR004825">
    <property type="entry name" value="Insulin"/>
</dbReference>
<accession>A0ABD1KPP6</accession>
<evidence type="ECO:0000256" key="11">
    <source>
        <dbReference type="RuleBase" id="RU000406"/>
    </source>
</evidence>
<evidence type="ECO:0000256" key="9">
    <source>
        <dbReference type="ARBA" id="ARBA00023157"/>
    </source>
</evidence>
<organism evidence="14 15">
    <name type="scientific">Coilia grayii</name>
    <name type="common">Gray's grenadier anchovy</name>
    <dbReference type="NCBI Taxonomy" id="363190"/>
    <lineage>
        <taxon>Eukaryota</taxon>
        <taxon>Metazoa</taxon>
        <taxon>Chordata</taxon>
        <taxon>Craniata</taxon>
        <taxon>Vertebrata</taxon>
        <taxon>Euteleostomi</taxon>
        <taxon>Actinopterygii</taxon>
        <taxon>Neopterygii</taxon>
        <taxon>Teleostei</taxon>
        <taxon>Clupei</taxon>
        <taxon>Clupeiformes</taxon>
        <taxon>Clupeoidei</taxon>
        <taxon>Engraulidae</taxon>
        <taxon>Coilinae</taxon>
        <taxon>Coilia</taxon>
    </lineage>
</organism>
<dbReference type="CDD" id="cd04367">
    <property type="entry name" value="IlGF_insulin_like"/>
    <property type="match status" value="1"/>
</dbReference>
<comment type="similarity">
    <text evidence="3 11">Belongs to the insulin family.</text>
</comment>
<keyword evidence="6" id="KW-0313">Glucose metabolism</keyword>
<comment type="function">
    <text evidence="1">Insulin decreases blood glucose concentration. It increases cell permeability to monosaccharides, amino acids and fatty acids. It accelerates glycolysis, the pentose phosphate cycle, and glycogen synthesis in liver.</text>
</comment>
<feature type="chain" id="PRO_5044839675" description="Insulin-like domain-containing protein" evidence="12">
    <location>
        <begin position="26"/>
        <end position="94"/>
    </location>
</feature>
<comment type="subcellular location">
    <subcellularLocation>
        <location evidence="2 11">Secreted</location>
    </subcellularLocation>
</comment>
<keyword evidence="8 12" id="KW-0732">Signal</keyword>
<evidence type="ECO:0000313" key="15">
    <source>
        <dbReference type="Proteomes" id="UP001591681"/>
    </source>
</evidence>
<name>A0ABD1KPP6_9TELE</name>
<comment type="caution">
    <text evidence="14">The sequence shown here is derived from an EMBL/GenBank/DDBJ whole genome shotgun (WGS) entry which is preliminary data.</text>
</comment>
<evidence type="ECO:0000256" key="5">
    <source>
        <dbReference type="ARBA" id="ARBA00022525"/>
    </source>
</evidence>
<evidence type="ECO:0000313" key="14">
    <source>
        <dbReference type="EMBL" id="KAL2101141.1"/>
    </source>
</evidence>
<feature type="signal peptide" evidence="12">
    <location>
        <begin position="1"/>
        <end position="25"/>
    </location>
</feature>
<keyword evidence="10" id="KW-0119">Carbohydrate metabolism</keyword>
<keyword evidence="9" id="KW-1015">Disulfide bond</keyword>
<proteinExistence type="inferred from homology"/>
<dbReference type="EMBL" id="JBHFQA010000003">
    <property type="protein sequence ID" value="KAL2101141.1"/>
    <property type="molecule type" value="Genomic_DNA"/>
</dbReference>
<dbReference type="PRINTS" id="PR00276">
    <property type="entry name" value="INSULINFAMLY"/>
</dbReference>
<dbReference type="PANTHER" id="PTHR46886">
    <property type="entry name" value="INSULIN-LIKE GROWTH FACTOR II"/>
    <property type="match status" value="1"/>
</dbReference>